<comment type="caution">
    <text evidence="18">The sequence shown here is derived from an EMBL/GenBank/DDBJ whole genome shotgun (WGS) entry which is preliminary data.</text>
</comment>
<dbReference type="Gene3D" id="3.90.550.10">
    <property type="entry name" value="Spore Coat Polysaccharide Biosynthesis Protein SpsA, Chain A"/>
    <property type="match status" value="1"/>
</dbReference>
<feature type="compositionally biased region" description="Basic residues" evidence="15">
    <location>
        <begin position="744"/>
        <end position="754"/>
    </location>
</feature>
<evidence type="ECO:0000256" key="12">
    <source>
        <dbReference type="ARBA" id="ARBA00023136"/>
    </source>
</evidence>
<evidence type="ECO:0000259" key="17">
    <source>
        <dbReference type="Pfam" id="PF00535"/>
    </source>
</evidence>
<feature type="transmembrane region" description="Helical" evidence="16">
    <location>
        <begin position="143"/>
        <end position="166"/>
    </location>
</feature>
<dbReference type="InterPro" id="IPR035518">
    <property type="entry name" value="DPG_synthase"/>
</dbReference>
<keyword evidence="8 16" id="KW-0812">Transmembrane</keyword>
<sequence length="1307" mass="145518">MASHSTPLQNQYQETVAEIQDVQERLQKLYGKVRTLTAQKSENEQVKKEFDVLEEDGVIWKLVGPIMVRQDRDDAVSNVEKRLEFITSDLDKTNETVKGLEEKLQKKSDELEELQQKFAAMHQSGAAGAQTTDCFRMLPLEPFSTSVVLLVVLVVIALVVIFYPYIVWRKEAASLEGVQSPVARISWSGVSVHEAINEIYTEASVDLSMVVPAHNESERLPLMYKETIGYLRRRLDRNPSMTCEIIIVNDGSRDATEAVALRLARENTFSPNVTTRVVGLARNMGKGAAVRYGVRCSRGRRILMVDADGATRIDDLDRLEEVMDRDPNISVAFGSRDHLRATDAVAKRSPLRNVFMGGFHFVVWLIVGTSIRDTQCGFKLFTRDAARDIFSTLHLNRWAFDIEIVLLAQFMGLRVVEVPVNWTEIPGSKLHVISASLQMLRDIASVRIFYAVGLWQVEPPSPCRAEVAESTPTGKEKLDASTQTEDIIHVDASITTDTNCCDRRTQTTDRATRDQYTETEKPSRKEQGIVADVWMDSGEDKATCTVAIPSRCQRTQTDEVTAWFFSPTLTGTRHYQAELTRLFNFLFGPWKEGEIDPDSQIAHHSYVRKLQARLVLLQQELDYAKSMNLDDIKRSLKRHDSSAPTMQAPPQRAMQWAREASANETVEDVPQLYEVRAPEGIDVLDFPCMHADKVGYLERGSQFVARSCFLALQPRGWISLGYEAFEFAVQVHLKPPVASSVPRHGLRPKPKAKSAFRPQPRRPPSPLISPEELAEATPKWTPSRRTLRQELRNPEAKSAATKVHANLRTADPPPPKQANNSPGAPSGSRGRYPPTEGAPRGAPLLAAKVVQATAPRMRALRAMRAAAKPDAYKRSAAEATRRIPSPMEVYPPPRTGWPQSVKSKLALIAAARMMKPDARSVGDAGQPNVYEDTEPDTVARPTEEHVNSVAKEDVKSADISGVKHFVSESALVMDRQPRRELSADEEITPSQEPREDSSSLSSLNTQDGYAIQAESPITDKTAEKTSEPPAPVLDEPASSNSISSKAVERAEKRGRKKQQVVCISVPVDDLRSAFGDEAAFCREFANSAAMRLFLGCYRAAVRVRGFKRILDRVELEIGVGIFGDSDTCPGGLIATGFTMGYHSSPWSGFAECRHPGISLDATALACKLCRVIRNKEPDMFDSVYPQYDHLFKRAVVLTPEGRFREAFDEHLAAVQAQLDRFSIRPPWQAQQPTQEETASAMVIQRHWREAKGQEILRSEEFNGPSQLSKARVLCCRALEFALTETLAGPAEFNSVDGRSHDSSHASA</sequence>
<name>A0A7J6N3H7_PERCH</name>
<evidence type="ECO:0000313" key="19">
    <source>
        <dbReference type="Proteomes" id="UP000591131"/>
    </source>
</evidence>
<dbReference type="SUPFAM" id="SSF53448">
    <property type="entry name" value="Nucleotide-diphospho-sugar transferases"/>
    <property type="match status" value="1"/>
</dbReference>
<dbReference type="GO" id="GO:0051082">
    <property type="term" value="F:unfolded protein binding"/>
    <property type="evidence" value="ECO:0007669"/>
    <property type="project" value="InterPro"/>
</dbReference>
<evidence type="ECO:0000256" key="10">
    <source>
        <dbReference type="ARBA" id="ARBA00022968"/>
    </source>
</evidence>
<keyword evidence="6" id="KW-0328">Glycosyltransferase</keyword>
<dbReference type="EC" id="2.4.1.117" evidence="5"/>
<dbReference type="OrthoDB" id="3784at2759"/>
<keyword evidence="14" id="KW-0175">Coiled coil</keyword>
<keyword evidence="12 16" id="KW-0472">Membrane</keyword>
<feature type="coiled-coil region" evidence="14">
    <location>
        <begin position="12"/>
        <end position="124"/>
    </location>
</feature>
<dbReference type="GO" id="GO:0016272">
    <property type="term" value="C:prefoldin complex"/>
    <property type="evidence" value="ECO:0007669"/>
    <property type="project" value="InterPro"/>
</dbReference>
<comment type="catalytic activity">
    <reaction evidence="13">
        <text>a di-trans,poly-cis-dolichyl phosphate + UDP-alpha-D-glucose = a di-trans,poly-cis-dolichyl beta-D-glucosyl phosphate + UDP</text>
        <dbReference type="Rhea" id="RHEA:15401"/>
        <dbReference type="Rhea" id="RHEA-COMP:19498"/>
        <dbReference type="Rhea" id="RHEA-COMP:19502"/>
        <dbReference type="ChEBI" id="CHEBI:57525"/>
        <dbReference type="ChEBI" id="CHEBI:57683"/>
        <dbReference type="ChEBI" id="CHEBI:58223"/>
        <dbReference type="ChEBI" id="CHEBI:58885"/>
        <dbReference type="EC" id="2.4.1.117"/>
    </reaction>
    <physiologicalReaction direction="left-to-right" evidence="13">
        <dbReference type="Rhea" id="RHEA:15402"/>
    </physiologicalReaction>
</comment>
<keyword evidence="10" id="KW-0735">Signal-anchor</keyword>
<evidence type="ECO:0000256" key="16">
    <source>
        <dbReference type="SAM" id="Phobius"/>
    </source>
</evidence>
<evidence type="ECO:0000256" key="2">
    <source>
        <dbReference type="ARBA" id="ARBA00004922"/>
    </source>
</evidence>
<evidence type="ECO:0000256" key="4">
    <source>
        <dbReference type="ARBA" id="ARBA00008045"/>
    </source>
</evidence>
<feature type="compositionally biased region" description="Basic and acidic residues" evidence="15">
    <location>
        <begin position="941"/>
        <end position="953"/>
    </location>
</feature>
<protein>
    <recommendedName>
        <fullName evidence="5">dolichyl-phosphate beta-glucosyltransferase</fullName>
        <ecNumber evidence="5">2.4.1.117</ecNumber>
    </recommendedName>
</protein>
<comment type="similarity">
    <text evidence="3">Belongs to the glycosyltransferase 2 family.</text>
</comment>
<feature type="compositionally biased region" description="Polar residues" evidence="15">
    <location>
        <begin position="998"/>
        <end position="1007"/>
    </location>
</feature>
<feature type="region of interest" description="Disordered" evidence="15">
    <location>
        <begin position="738"/>
        <end position="842"/>
    </location>
</feature>
<evidence type="ECO:0000256" key="8">
    <source>
        <dbReference type="ARBA" id="ARBA00022692"/>
    </source>
</evidence>
<evidence type="ECO:0000313" key="18">
    <source>
        <dbReference type="EMBL" id="KAF4677491.1"/>
    </source>
</evidence>
<evidence type="ECO:0000256" key="3">
    <source>
        <dbReference type="ARBA" id="ARBA00006739"/>
    </source>
</evidence>
<evidence type="ECO:0000256" key="7">
    <source>
        <dbReference type="ARBA" id="ARBA00022679"/>
    </source>
</evidence>
<evidence type="ECO:0000256" key="1">
    <source>
        <dbReference type="ARBA" id="ARBA00004389"/>
    </source>
</evidence>
<dbReference type="GO" id="GO:0004581">
    <property type="term" value="F:dolichyl-phosphate beta-glucosyltransferase activity"/>
    <property type="evidence" value="ECO:0007669"/>
    <property type="project" value="UniProtKB-EC"/>
</dbReference>
<comment type="subcellular location">
    <subcellularLocation>
        <location evidence="1">Endoplasmic reticulum membrane</location>
        <topology evidence="1">Single-pass membrane protein</topology>
    </subcellularLocation>
</comment>
<evidence type="ECO:0000256" key="9">
    <source>
        <dbReference type="ARBA" id="ARBA00022824"/>
    </source>
</evidence>
<dbReference type="InterPro" id="IPR001173">
    <property type="entry name" value="Glyco_trans_2-like"/>
</dbReference>
<dbReference type="CDD" id="cd23161">
    <property type="entry name" value="Prefoldin_6"/>
    <property type="match status" value="1"/>
</dbReference>
<dbReference type="InterPro" id="IPR029044">
    <property type="entry name" value="Nucleotide-diphossugar_trans"/>
</dbReference>
<keyword evidence="19" id="KW-1185">Reference proteome</keyword>
<comment type="pathway">
    <text evidence="2">Protein modification; protein glycosylation.</text>
</comment>
<dbReference type="Proteomes" id="UP000591131">
    <property type="component" value="Unassembled WGS sequence"/>
</dbReference>
<dbReference type="GO" id="GO:0006487">
    <property type="term" value="P:protein N-linked glycosylation"/>
    <property type="evidence" value="ECO:0007669"/>
    <property type="project" value="TreeGrafter"/>
</dbReference>
<gene>
    <name evidence="18" type="primary">ALG5</name>
    <name evidence="18" type="ORF">FOL47_001306</name>
</gene>
<evidence type="ECO:0000256" key="11">
    <source>
        <dbReference type="ARBA" id="ARBA00022989"/>
    </source>
</evidence>
<accession>A0A7J6N3H7</accession>
<feature type="region of interest" description="Disordered" evidence="15">
    <location>
        <begin position="970"/>
        <end position="1051"/>
    </location>
</feature>
<evidence type="ECO:0000256" key="15">
    <source>
        <dbReference type="SAM" id="MobiDB-lite"/>
    </source>
</evidence>
<keyword evidence="7 18" id="KW-0808">Transferase</keyword>
<feature type="region of interest" description="Disordered" evidence="15">
    <location>
        <begin position="916"/>
        <end position="953"/>
    </location>
</feature>
<reference evidence="18 19" key="1">
    <citation type="submission" date="2020-04" db="EMBL/GenBank/DDBJ databases">
        <title>Perkinsus chesapeaki whole genome sequence.</title>
        <authorList>
            <person name="Bogema D.R."/>
        </authorList>
    </citation>
    <scope>NUCLEOTIDE SEQUENCE [LARGE SCALE GENOMIC DNA]</scope>
    <source>
        <strain evidence="18">ATCC PRA-425</strain>
    </source>
</reference>
<dbReference type="PANTHER" id="PTHR10859">
    <property type="entry name" value="GLYCOSYL TRANSFERASE"/>
    <property type="match status" value="1"/>
</dbReference>
<dbReference type="PANTHER" id="PTHR10859:SF91">
    <property type="entry name" value="DOLICHYL-PHOSPHATE BETA-GLUCOSYLTRANSFERASE"/>
    <property type="match status" value="1"/>
</dbReference>
<feature type="transmembrane region" description="Helical" evidence="16">
    <location>
        <begin position="354"/>
        <end position="371"/>
    </location>
</feature>
<proteinExistence type="inferred from homology"/>
<dbReference type="EMBL" id="JAAPAO010000013">
    <property type="protein sequence ID" value="KAF4677491.1"/>
    <property type="molecule type" value="Genomic_DNA"/>
</dbReference>
<dbReference type="GO" id="GO:0005789">
    <property type="term" value="C:endoplasmic reticulum membrane"/>
    <property type="evidence" value="ECO:0007669"/>
    <property type="project" value="UniProtKB-SubCell"/>
</dbReference>
<dbReference type="Pfam" id="PF00535">
    <property type="entry name" value="Glycos_transf_2"/>
    <property type="match status" value="1"/>
</dbReference>
<dbReference type="Gene3D" id="1.10.287.370">
    <property type="match status" value="1"/>
</dbReference>
<evidence type="ECO:0000256" key="6">
    <source>
        <dbReference type="ARBA" id="ARBA00022676"/>
    </source>
</evidence>
<dbReference type="CDD" id="cd04188">
    <property type="entry name" value="DPG_synthase"/>
    <property type="match status" value="1"/>
</dbReference>
<dbReference type="GO" id="GO:0006457">
    <property type="term" value="P:protein folding"/>
    <property type="evidence" value="ECO:0007669"/>
    <property type="project" value="InterPro"/>
</dbReference>
<dbReference type="Pfam" id="PF01920">
    <property type="entry name" value="Prefoldin_2"/>
    <property type="match status" value="1"/>
</dbReference>
<dbReference type="InterPro" id="IPR009053">
    <property type="entry name" value="Prefoldin"/>
</dbReference>
<dbReference type="SUPFAM" id="SSF46579">
    <property type="entry name" value="Prefoldin"/>
    <property type="match status" value="1"/>
</dbReference>
<organism evidence="18 19">
    <name type="scientific">Perkinsus chesapeaki</name>
    <name type="common">Clam parasite</name>
    <name type="synonym">Perkinsus andrewsi</name>
    <dbReference type="NCBI Taxonomy" id="330153"/>
    <lineage>
        <taxon>Eukaryota</taxon>
        <taxon>Sar</taxon>
        <taxon>Alveolata</taxon>
        <taxon>Perkinsozoa</taxon>
        <taxon>Perkinsea</taxon>
        <taxon>Perkinsida</taxon>
        <taxon>Perkinsidae</taxon>
        <taxon>Perkinsus</taxon>
    </lineage>
</organism>
<evidence type="ECO:0000256" key="13">
    <source>
        <dbReference type="ARBA" id="ARBA00045097"/>
    </source>
</evidence>
<comment type="similarity">
    <text evidence="4">Belongs to the prefoldin subunit beta family.</text>
</comment>
<keyword evidence="11 16" id="KW-1133">Transmembrane helix</keyword>
<feature type="domain" description="Glycosyltransferase 2-like" evidence="17">
    <location>
        <begin position="208"/>
        <end position="390"/>
    </location>
</feature>
<evidence type="ECO:0000256" key="14">
    <source>
        <dbReference type="SAM" id="Coils"/>
    </source>
</evidence>
<evidence type="ECO:0000256" key="5">
    <source>
        <dbReference type="ARBA" id="ARBA00012583"/>
    </source>
</evidence>
<dbReference type="InterPro" id="IPR002777">
    <property type="entry name" value="PFD_beta-like"/>
</dbReference>
<keyword evidence="9" id="KW-0256">Endoplasmic reticulum</keyword>